<dbReference type="Gene3D" id="3.40.50.720">
    <property type="entry name" value="NAD(P)-binding Rossmann-like Domain"/>
    <property type="match status" value="1"/>
</dbReference>
<dbReference type="Pfam" id="PF00106">
    <property type="entry name" value="adh_short"/>
    <property type="match status" value="1"/>
</dbReference>
<evidence type="ECO:0000313" key="5">
    <source>
        <dbReference type="Proteomes" id="UP001595897"/>
    </source>
</evidence>
<keyword evidence="2" id="KW-0560">Oxidoreductase</keyword>
<accession>A0ABV9LRW9</accession>
<keyword evidence="5" id="KW-1185">Reference proteome</keyword>
<proteinExistence type="inferred from homology"/>
<dbReference type="SUPFAM" id="SSF51735">
    <property type="entry name" value="NAD(P)-binding Rossmann-fold domains"/>
    <property type="match status" value="1"/>
</dbReference>
<evidence type="ECO:0000313" key="4">
    <source>
        <dbReference type="EMBL" id="MFC4698551.1"/>
    </source>
</evidence>
<dbReference type="InterPro" id="IPR002347">
    <property type="entry name" value="SDR_fam"/>
</dbReference>
<comment type="similarity">
    <text evidence="1 3">Belongs to the short-chain dehydrogenases/reductases (SDR) family.</text>
</comment>
<dbReference type="PRINTS" id="PR00080">
    <property type="entry name" value="SDRFAMILY"/>
</dbReference>
<gene>
    <name evidence="4" type="ORF">ACFO4O_00050</name>
</gene>
<evidence type="ECO:0000256" key="2">
    <source>
        <dbReference type="ARBA" id="ARBA00023002"/>
    </source>
</evidence>
<comment type="caution">
    <text evidence="4">The sequence shown here is derived from an EMBL/GenBank/DDBJ whole genome shotgun (WGS) entry which is preliminary data.</text>
</comment>
<sequence length="284" mass="31537">MKHITQIEKHIENRSIFITGGASGLGLAIASEFAKAGWRVGIFDLNQEHIESAQKQLQCERTSPIFFQGNVANYAELKACIDDFAADGLGVMINNAGIAAGGNFLERTLDDWNKIYQINVFGVVNGCKAALPHLIGNRAILHNVASAAGFMSSPMMASYNSSKAAVVSLTETLIGEYSMTDSLLISVSLPAFFKTNLLASLLASDEEKEAARLLMKYSDYTVEQAVEDILEGIANKQNYIFAPKKLRTLWRFKRFLPNQFIKVLPEKRRKRIELLKAQERDQKS</sequence>
<name>A0ABV9LRW9_9ALTE</name>
<dbReference type="Proteomes" id="UP001595897">
    <property type="component" value="Unassembled WGS sequence"/>
</dbReference>
<dbReference type="CDD" id="cd05233">
    <property type="entry name" value="SDR_c"/>
    <property type="match status" value="1"/>
</dbReference>
<dbReference type="EMBL" id="JBHSGU010000001">
    <property type="protein sequence ID" value="MFC4698551.1"/>
    <property type="molecule type" value="Genomic_DNA"/>
</dbReference>
<evidence type="ECO:0000256" key="1">
    <source>
        <dbReference type="ARBA" id="ARBA00006484"/>
    </source>
</evidence>
<reference evidence="5" key="1">
    <citation type="journal article" date="2019" name="Int. J. Syst. Evol. Microbiol.">
        <title>The Global Catalogue of Microorganisms (GCM) 10K type strain sequencing project: providing services to taxonomists for standard genome sequencing and annotation.</title>
        <authorList>
            <consortium name="The Broad Institute Genomics Platform"/>
            <consortium name="The Broad Institute Genome Sequencing Center for Infectious Disease"/>
            <person name="Wu L."/>
            <person name="Ma J."/>
        </authorList>
    </citation>
    <scope>NUCLEOTIDE SEQUENCE [LARGE SCALE GENOMIC DNA]</scope>
    <source>
        <strain evidence="5">KACC 12507</strain>
    </source>
</reference>
<organism evidence="4 5">
    <name type="scientific">Glaciecola siphonariae</name>
    <dbReference type="NCBI Taxonomy" id="521012"/>
    <lineage>
        <taxon>Bacteria</taxon>
        <taxon>Pseudomonadati</taxon>
        <taxon>Pseudomonadota</taxon>
        <taxon>Gammaproteobacteria</taxon>
        <taxon>Alteromonadales</taxon>
        <taxon>Alteromonadaceae</taxon>
        <taxon>Glaciecola</taxon>
    </lineage>
</organism>
<dbReference type="PANTHER" id="PTHR44196:SF1">
    <property type="entry name" value="DEHYDROGENASE_REDUCTASE SDR FAMILY MEMBER 7B"/>
    <property type="match status" value="1"/>
</dbReference>
<protein>
    <submittedName>
        <fullName evidence="4">SDR family NAD(P)-dependent oxidoreductase</fullName>
    </submittedName>
</protein>
<dbReference type="PANTHER" id="PTHR44196">
    <property type="entry name" value="DEHYDROGENASE/REDUCTASE SDR FAMILY MEMBER 7B"/>
    <property type="match status" value="1"/>
</dbReference>
<dbReference type="InterPro" id="IPR036291">
    <property type="entry name" value="NAD(P)-bd_dom_sf"/>
</dbReference>
<evidence type="ECO:0000256" key="3">
    <source>
        <dbReference type="RuleBase" id="RU000363"/>
    </source>
</evidence>
<dbReference type="PRINTS" id="PR00081">
    <property type="entry name" value="GDHRDH"/>
</dbReference>
<dbReference type="RefSeq" id="WP_382405137.1">
    <property type="nucleotide sequence ID" value="NZ_JBHSGU010000001.1"/>
</dbReference>